<name>A0A7Y0YBX7_9ACTO</name>
<sequence length="79" mass="8473">MACGCEKMERIEGKVMEQEVRGMLGATPPEQLQTGDDVCQDLGGYADCCGASEAEPAGEYQPPSPELVQKYARKAHPGE</sequence>
<dbReference type="AlphaFoldDB" id="A0A7Y0YBX7"/>
<organism evidence="1 2">
    <name type="scientific">Mobiluncus curtisii</name>
    <dbReference type="NCBI Taxonomy" id="2051"/>
    <lineage>
        <taxon>Bacteria</taxon>
        <taxon>Bacillati</taxon>
        <taxon>Actinomycetota</taxon>
        <taxon>Actinomycetes</taxon>
        <taxon>Actinomycetales</taxon>
        <taxon>Actinomycetaceae</taxon>
        <taxon>Mobiluncus</taxon>
    </lineage>
</organism>
<gene>
    <name evidence="1" type="ORF">HHJ67_03900</name>
</gene>
<dbReference type="Proteomes" id="UP000553981">
    <property type="component" value="Unassembled WGS sequence"/>
</dbReference>
<comment type="caution">
    <text evidence="1">The sequence shown here is derived from an EMBL/GenBank/DDBJ whole genome shotgun (WGS) entry which is preliminary data.</text>
</comment>
<dbReference type="EMBL" id="JABCUI010000001">
    <property type="protein sequence ID" value="NMW86891.1"/>
    <property type="molecule type" value="Genomic_DNA"/>
</dbReference>
<evidence type="ECO:0000313" key="2">
    <source>
        <dbReference type="Proteomes" id="UP000553981"/>
    </source>
</evidence>
<accession>A0A7Y0YBX7</accession>
<reference evidence="1 2" key="1">
    <citation type="submission" date="2020-04" db="EMBL/GenBank/DDBJ databases">
        <title>Antimicrobial susceptibility and clonality of vaginal-derived multi-drug resistant Mobiluncus isolates in China.</title>
        <authorList>
            <person name="Zhang X."/>
        </authorList>
    </citation>
    <scope>NUCLEOTIDE SEQUENCE [LARGE SCALE GENOMIC DNA]</scope>
    <source>
        <strain evidence="1 2">19</strain>
    </source>
</reference>
<proteinExistence type="predicted"/>
<evidence type="ECO:0000313" key="1">
    <source>
        <dbReference type="EMBL" id="NMW86891.1"/>
    </source>
</evidence>
<protein>
    <submittedName>
        <fullName evidence="1">Trehalose phosphatase</fullName>
    </submittedName>
</protein>